<accession>A0ABT4QFR7</accession>
<dbReference type="InterPro" id="IPR016181">
    <property type="entry name" value="Acyl_CoA_acyltransferase"/>
</dbReference>
<comment type="caution">
    <text evidence="4">The sequence shown here is derived from an EMBL/GenBank/DDBJ whole genome shotgun (WGS) entry which is preliminary data.</text>
</comment>
<dbReference type="PROSITE" id="PS51186">
    <property type="entry name" value="GNAT"/>
    <property type="match status" value="1"/>
</dbReference>
<keyword evidence="1" id="KW-0808">Transferase</keyword>
<sequence length="279" mass="31354">MHFHIRKVRLPDDYPAIAAVLNANYPEPTTAERLQGEDAKIPSEGRLGRDENGLLTGFDRVKLAAVTDDDLLIGYGLAWRAPWTPPGELNHTLVVMPGYDKQGAGGALYEHLEARARQVGASRLNYSIKDDKPAYMRFAEKRGYVKERHLFESVLDLRNGDTPGDEETDRLLEDMQKFGIAFTTLDRLPDDEREKELHALYCSTTPDIPGNREAVLPFGEWRKWTLGLPGSRPEYVLLAMDGSRMIGLAHLIFTPETNSFYHEFTGVNRRGGAAVSRMP</sequence>
<feature type="domain" description="N-acetyltransferase" evidence="3">
    <location>
        <begin position="3"/>
        <end position="164"/>
    </location>
</feature>
<gene>
    <name evidence="4" type="ORF">O9H85_25495</name>
</gene>
<keyword evidence="2" id="KW-0012">Acyltransferase</keyword>
<protein>
    <submittedName>
        <fullName evidence="4">GNAT family N-acetyltransferase</fullName>
    </submittedName>
</protein>
<proteinExistence type="predicted"/>
<dbReference type="Proteomes" id="UP001527882">
    <property type="component" value="Unassembled WGS sequence"/>
</dbReference>
<dbReference type="CDD" id="cd04301">
    <property type="entry name" value="NAT_SF"/>
    <property type="match status" value="1"/>
</dbReference>
<evidence type="ECO:0000313" key="4">
    <source>
        <dbReference type="EMBL" id="MCZ8515705.1"/>
    </source>
</evidence>
<keyword evidence="5" id="KW-1185">Reference proteome</keyword>
<dbReference type="InterPro" id="IPR050832">
    <property type="entry name" value="Bact_Acetyltransf"/>
</dbReference>
<dbReference type="Pfam" id="PF00583">
    <property type="entry name" value="Acetyltransf_1"/>
    <property type="match status" value="1"/>
</dbReference>
<dbReference type="InterPro" id="IPR000182">
    <property type="entry name" value="GNAT_dom"/>
</dbReference>
<organism evidence="4 5">
    <name type="scientific">Paenibacillus gyeongsangnamensis</name>
    <dbReference type="NCBI Taxonomy" id="3388067"/>
    <lineage>
        <taxon>Bacteria</taxon>
        <taxon>Bacillati</taxon>
        <taxon>Bacillota</taxon>
        <taxon>Bacilli</taxon>
        <taxon>Bacillales</taxon>
        <taxon>Paenibacillaceae</taxon>
        <taxon>Paenibacillus</taxon>
    </lineage>
</organism>
<dbReference type="SUPFAM" id="SSF55729">
    <property type="entry name" value="Acyl-CoA N-acyltransferases (Nat)"/>
    <property type="match status" value="1"/>
</dbReference>
<evidence type="ECO:0000256" key="1">
    <source>
        <dbReference type="ARBA" id="ARBA00022679"/>
    </source>
</evidence>
<evidence type="ECO:0000259" key="3">
    <source>
        <dbReference type="PROSITE" id="PS51186"/>
    </source>
</evidence>
<reference evidence="4 5" key="1">
    <citation type="submission" date="2022-12" db="EMBL/GenBank/DDBJ databases">
        <title>Draft genome sequence of Paenibacillus sp. dW9.</title>
        <authorList>
            <person name="Choi E.-W."/>
            <person name="Kim D.-U."/>
        </authorList>
    </citation>
    <scope>NUCLEOTIDE SEQUENCE [LARGE SCALE GENOMIC DNA]</scope>
    <source>
        <strain evidence="5">dW9</strain>
    </source>
</reference>
<dbReference type="Gene3D" id="3.40.630.30">
    <property type="match status" value="1"/>
</dbReference>
<evidence type="ECO:0000256" key="2">
    <source>
        <dbReference type="ARBA" id="ARBA00023315"/>
    </source>
</evidence>
<dbReference type="PANTHER" id="PTHR43877">
    <property type="entry name" value="AMINOALKYLPHOSPHONATE N-ACETYLTRANSFERASE-RELATED-RELATED"/>
    <property type="match status" value="1"/>
</dbReference>
<dbReference type="RefSeq" id="WP_269884238.1">
    <property type="nucleotide sequence ID" value="NZ_JAQAGZ010000019.1"/>
</dbReference>
<name>A0ABT4QFR7_9BACL</name>
<dbReference type="EMBL" id="JAQAGZ010000019">
    <property type="protein sequence ID" value="MCZ8515705.1"/>
    <property type="molecule type" value="Genomic_DNA"/>
</dbReference>
<evidence type="ECO:0000313" key="5">
    <source>
        <dbReference type="Proteomes" id="UP001527882"/>
    </source>
</evidence>